<feature type="region of interest" description="Disordered" evidence="1">
    <location>
        <begin position="86"/>
        <end position="105"/>
    </location>
</feature>
<dbReference type="AlphaFoldDB" id="H1UWJ8"/>
<dbReference type="PROSITE" id="PS50245">
    <property type="entry name" value="CAP_GLY_2"/>
    <property type="match status" value="1"/>
</dbReference>
<evidence type="ECO:0000256" key="1">
    <source>
        <dbReference type="SAM" id="MobiDB-lite"/>
    </source>
</evidence>
<evidence type="ECO:0000313" key="4">
    <source>
        <dbReference type="Proteomes" id="UP000007174"/>
    </source>
</evidence>
<dbReference type="HOGENOM" id="CLU_2236414_0_0_1"/>
<dbReference type="eggNOG" id="KOG4568">
    <property type="taxonomic scope" value="Eukaryota"/>
</dbReference>
<reference evidence="4" key="1">
    <citation type="journal article" date="2012" name="Nat. Genet.">
        <title>Lifestyle transitions in plant pathogenic Colletotrichum fungi deciphered by genome and transcriptome analyses.</title>
        <authorList>
            <person name="O'Connell R.J."/>
            <person name="Thon M.R."/>
            <person name="Hacquard S."/>
            <person name="Amyotte S.G."/>
            <person name="Kleemann J."/>
            <person name="Torres M.F."/>
            <person name="Damm U."/>
            <person name="Buiate E.A."/>
            <person name="Epstein L."/>
            <person name="Alkan N."/>
            <person name="Altmueller J."/>
            <person name="Alvarado-Balderrama L."/>
            <person name="Bauser C.A."/>
            <person name="Becker C."/>
            <person name="Birren B.W."/>
            <person name="Chen Z."/>
            <person name="Choi J."/>
            <person name="Crouch J.A."/>
            <person name="Duvick J.P."/>
            <person name="Farman M.A."/>
            <person name="Gan P."/>
            <person name="Heiman D."/>
            <person name="Henrissat B."/>
            <person name="Howard R.J."/>
            <person name="Kabbage M."/>
            <person name="Koch C."/>
            <person name="Kracher B."/>
            <person name="Kubo Y."/>
            <person name="Law A.D."/>
            <person name="Lebrun M.-H."/>
            <person name="Lee Y.-H."/>
            <person name="Miyara I."/>
            <person name="Moore N."/>
            <person name="Neumann U."/>
            <person name="Nordstroem K."/>
            <person name="Panaccione D.G."/>
            <person name="Panstruga R."/>
            <person name="Place M."/>
            <person name="Proctor R.H."/>
            <person name="Prusky D."/>
            <person name="Rech G."/>
            <person name="Reinhardt R."/>
            <person name="Rollins J.A."/>
            <person name="Rounsley S."/>
            <person name="Schardl C.L."/>
            <person name="Schwartz D.C."/>
            <person name="Shenoy N."/>
            <person name="Shirasu K."/>
            <person name="Sikhakolli U.R."/>
            <person name="Stueber K."/>
            <person name="Sukno S.A."/>
            <person name="Sweigard J.A."/>
            <person name="Takano Y."/>
            <person name="Takahara H."/>
            <person name="Trail F."/>
            <person name="van der Does H.C."/>
            <person name="Voll L.M."/>
            <person name="Will I."/>
            <person name="Young S."/>
            <person name="Zeng Q."/>
            <person name="Zhang J."/>
            <person name="Zhou S."/>
            <person name="Dickman M.B."/>
            <person name="Schulze-Lefert P."/>
            <person name="Ver Loren van Themaat E."/>
            <person name="Ma L.-J."/>
            <person name="Vaillancourt L.J."/>
        </authorList>
    </citation>
    <scope>NUCLEOTIDE SEQUENCE [LARGE SCALE GENOMIC DNA]</scope>
    <source>
        <strain evidence="4">IMI 349063</strain>
    </source>
</reference>
<feature type="domain" description="CAP-Gly" evidence="2">
    <location>
        <begin position="33"/>
        <end position="79"/>
    </location>
</feature>
<dbReference type="Gene3D" id="2.30.30.190">
    <property type="entry name" value="CAP Gly-rich-like domain"/>
    <property type="match status" value="1"/>
</dbReference>
<dbReference type="SMART" id="SM01052">
    <property type="entry name" value="CAP_GLY"/>
    <property type="match status" value="1"/>
</dbReference>
<dbReference type="Pfam" id="PF01302">
    <property type="entry name" value="CAP_GLY"/>
    <property type="match status" value="1"/>
</dbReference>
<proteinExistence type="predicted"/>
<dbReference type="STRING" id="759273.H1UWJ8"/>
<organism evidence="3 4">
    <name type="scientific">Colletotrichum higginsianum (strain IMI 349063)</name>
    <name type="common">Crucifer anthracnose fungus</name>
    <dbReference type="NCBI Taxonomy" id="759273"/>
    <lineage>
        <taxon>Eukaryota</taxon>
        <taxon>Fungi</taxon>
        <taxon>Dikarya</taxon>
        <taxon>Ascomycota</taxon>
        <taxon>Pezizomycotina</taxon>
        <taxon>Sordariomycetes</taxon>
        <taxon>Hypocreomycetidae</taxon>
        <taxon>Glomerellales</taxon>
        <taxon>Glomerellaceae</taxon>
        <taxon>Colletotrichum</taxon>
        <taxon>Colletotrichum destructivum species complex</taxon>
    </lineage>
</organism>
<dbReference type="VEuPathDB" id="FungiDB:CH63R_00663"/>
<evidence type="ECO:0000313" key="3">
    <source>
        <dbReference type="EMBL" id="CCF32349.1"/>
    </source>
</evidence>
<dbReference type="EMBL" id="CACQ02000397">
    <property type="protein sequence ID" value="CCF32349.1"/>
    <property type="molecule type" value="Genomic_DNA"/>
</dbReference>
<dbReference type="SUPFAM" id="SSF74924">
    <property type="entry name" value="Cap-Gly domain"/>
    <property type="match status" value="1"/>
</dbReference>
<dbReference type="InterPro" id="IPR000938">
    <property type="entry name" value="CAP-Gly_domain"/>
</dbReference>
<sequence length="105" mass="11048">MPPATPGKAGNDFVVGDVVEVPGNMFGTVRFIGSVDGKKGTFAGVELHPEFSQRGKNSGEVEGVSYFTTTLPGAGIFLPLNKAVRRDSPPGSSYGAFPHTQRRVP</sequence>
<dbReference type="Proteomes" id="UP000007174">
    <property type="component" value="Unassembled WGS sequence"/>
</dbReference>
<gene>
    <name evidence="3" type="ORF">CH063_04748</name>
</gene>
<accession>H1UWJ8</accession>
<evidence type="ECO:0000259" key="2">
    <source>
        <dbReference type="PROSITE" id="PS50245"/>
    </source>
</evidence>
<dbReference type="InterPro" id="IPR036859">
    <property type="entry name" value="CAP-Gly_dom_sf"/>
</dbReference>
<protein>
    <recommendedName>
        <fullName evidence="2">CAP-Gly domain-containing protein</fullName>
    </recommendedName>
</protein>
<name>H1UWJ8_COLHI</name>